<organism evidence="2 3">
    <name type="scientific">Linum trigynum</name>
    <dbReference type="NCBI Taxonomy" id="586398"/>
    <lineage>
        <taxon>Eukaryota</taxon>
        <taxon>Viridiplantae</taxon>
        <taxon>Streptophyta</taxon>
        <taxon>Embryophyta</taxon>
        <taxon>Tracheophyta</taxon>
        <taxon>Spermatophyta</taxon>
        <taxon>Magnoliopsida</taxon>
        <taxon>eudicotyledons</taxon>
        <taxon>Gunneridae</taxon>
        <taxon>Pentapetalae</taxon>
        <taxon>rosids</taxon>
        <taxon>fabids</taxon>
        <taxon>Malpighiales</taxon>
        <taxon>Linaceae</taxon>
        <taxon>Linum</taxon>
    </lineage>
</organism>
<protein>
    <submittedName>
        <fullName evidence="2">Uncharacterized protein</fullName>
    </submittedName>
</protein>
<name>A0AAV2FUU2_9ROSI</name>
<evidence type="ECO:0000313" key="2">
    <source>
        <dbReference type="EMBL" id="CAL1402116.1"/>
    </source>
</evidence>
<evidence type="ECO:0000313" key="3">
    <source>
        <dbReference type="Proteomes" id="UP001497516"/>
    </source>
</evidence>
<keyword evidence="3" id="KW-1185">Reference proteome</keyword>
<dbReference type="AlphaFoldDB" id="A0AAV2FUU2"/>
<gene>
    <name evidence="2" type="ORF">LTRI10_LOCUS42141</name>
</gene>
<accession>A0AAV2FUU2</accession>
<feature type="region of interest" description="Disordered" evidence="1">
    <location>
        <begin position="1"/>
        <end position="99"/>
    </location>
</feature>
<dbReference type="EMBL" id="OZ034820">
    <property type="protein sequence ID" value="CAL1402116.1"/>
    <property type="molecule type" value="Genomic_DNA"/>
</dbReference>
<feature type="compositionally biased region" description="Acidic residues" evidence="1">
    <location>
        <begin position="79"/>
        <end position="90"/>
    </location>
</feature>
<evidence type="ECO:0000256" key="1">
    <source>
        <dbReference type="SAM" id="MobiDB-lite"/>
    </source>
</evidence>
<sequence length="156" mass="17610">MGRIPATCGAAPFVEPEGDQWPAWGPEWADIENTIRSVRTSHEQEDDVGDTGHENPHGPSYPFVASDSESEEDLRPVSEEDDTGDIDDNDVAFREPPTPYYTKVPSQFLYSQNDAHDFHPMPVYNSTANLEVDIVFTLKDTVQDTFSEQAMRRNFE</sequence>
<proteinExistence type="predicted"/>
<dbReference type="Proteomes" id="UP001497516">
    <property type="component" value="Chromosome 7"/>
</dbReference>
<reference evidence="2 3" key="1">
    <citation type="submission" date="2024-04" db="EMBL/GenBank/DDBJ databases">
        <authorList>
            <person name="Fracassetti M."/>
        </authorList>
    </citation>
    <scope>NUCLEOTIDE SEQUENCE [LARGE SCALE GENOMIC DNA]</scope>
</reference>